<evidence type="ECO:0000313" key="4">
    <source>
        <dbReference type="EMBL" id="MFC4719407.1"/>
    </source>
</evidence>
<dbReference type="RefSeq" id="WP_204655133.1">
    <property type="nucleotide sequence ID" value="NZ_JAFBFD010000060.1"/>
</dbReference>
<keyword evidence="5" id="KW-1185">Reference proteome</keyword>
<protein>
    <submittedName>
        <fullName evidence="4">HIRAN domain-containing protein</fullName>
    </submittedName>
</protein>
<dbReference type="EMBL" id="JBHSGS010000038">
    <property type="protein sequence ID" value="MFC4719407.1"/>
    <property type="molecule type" value="Genomic_DNA"/>
</dbReference>
<feature type="domain" description="HIRAN" evidence="3">
    <location>
        <begin position="21"/>
        <end position="123"/>
    </location>
</feature>
<gene>
    <name evidence="4" type="ORF">ACFO5I_06645</name>
</gene>
<keyword evidence="1" id="KW-0479">Metal-binding</keyword>
<reference evidence="5" key="1">
    <citation type="journal article" date="2019" name="Int. J. Syst. Evol. Microbiol.">
        <title>The Global Catalogue of Microorganisms (GCM) 10K type strain sequencing project: providing services to taxonomists for standard genome sequencing and annotation.</title>
        <authorList>
            <consortium name="The Broad Institute Genomics Platform"/>
            <consortium name="The Broad Institute Genome Sequencing Center for Infectious Disease"/>
            <person name="Wu L."/>
            <person name="Ma J."/>
        </authorList>
    </citation>
    <scope>NUCLEOTIDE SEQUENCE [LARGE SCALE GENOMIC DNA]</scope>
    <source>
        <strain evidence="5">CGMCC 1.19032</strain>
    </source>
</reference>
<accession>A0ABV9MTT4</accession>
<proteinExistence type="predicted"/>
<dbReference type="Gene3D" id="3.30.70.2330">
    <property type="match status" value="1"/>
</dbReference>
<evidence type="ECO:0000259" key="3">
    <source>
        <dbReference type="SMART" id="SM00910"/>
    </source>
</evidence>
<organism evidence="4 5">
    <name type="scientific">Enterococcus lemanii</name>
    <dbReference type="NCBI Taxonomy" id="1159752"/>
    <lineage>
        <taxon>Bacteria</taxon>
        <taxon>Bacillati</taxon>
        <taxon>Bacillota</taxon>
        <taxon>Bacilli</taxon>
        <taxon>Lactobacillales</taxon>
        <taxon>Enterococcaceae</taxon>
        <taxon>Enterococcus</taxon>
    </lineage>
</organism>
<evidence type="ECO:0000256" key="2">
    <source>
        <dbReference type="ARBA" id="ARBA00022801"/>
    </source>
</evidence>
<keyword evidence="2" id="KW-0378">Hydrolase</keyword>
<evidence type="ECO:0000313" key="5">
    <source>
        <dbReference type="Proteomes" id="UP001595969"/>
    </source>
</evidence>
<sequence>MSEFKEEWLESVKKHRFERSRHLIDFHVAGFAYYDGLEVIDELTLGKPVQLIAEVDNPHDPDAVVIYYQDYKLGYVPSSKNTFLHQLLYFGHATILEARIQYVNKESHPERQFRVVVKLKDQRTS</sequence>
<name>A0ABV9MTT4_9ENTE</name>
<dbReference type="InterPro" id="IPR014905">
    <property type="entry name" value="HIRAN"/>
</dbReference>
<evidence type="ECO:0000256" key="1">
    <source>
        <dbReference type="ARBA" id="ARBA00022723"/>
    </source>
</evidence>
<dbReference type="SMART" id="SM00910">
    <property type="entry name" value="HIRAN"/>
    <property type="match status" value="1"/>
</dbReference>
<dbReference type="Proteomes" id="UP001595969">
    <property type="component" value="Unassembled WGS sequence"/>
</dbReference>
<comment type="caution">
    <text evidence="4">The sequence shown here is derived from an EMBL/GenBank/DDBJ whole genome shotgun (WGS) entry which is preliminary data.</text>
</comment>
<dbReference type="Pfam" id="PF08797">
    <property type="entry name" value="HIRAN"/>
    <property type="match status" value="1"/>
</dbReference>